<dbReference type="PANTHER" id="PTHR37828">
    <property type="entry name" value="GSR2449 PROTEIN"/>
    <property type="match status" value="1"/>
</dbReference>
<sequence length="133" mass="15243">MRHFVHGTHIIRRVWALVPEEDYRGFMFVVLLNYTAPQSDIDGALVDHYEWVSRHYEAGDFITTGHRTPEPGRPLTGGVLIARSMSRGRLEAILATDPFELRKLARHEVIEFQALRTVPEMAKYADQLVPTSE</sequence>
<gene>
    <name evidence="3" type="ORF">GCM10020366_67540</name>
</gene>
<dbReference type="SUPFAM" id="SSF54909">
    <property type="entry name" value="Dimeric alpha+beta barrel"/>
    <property type="match status" value="1"/>
</dbReference>
<keyword evidence="4" id="KW-1185">Reference proteome</keyword>
<evidence type="ECO:0000256" key="1">
    <source>
        <dbReference type="ARBA" id="ARBA00007689"/>
    </source>
</evidence>
<evidence type="ECO:0000313" key="3">
    <source>
        <dbReference type="EMBL" id="GAA3365881.1"/>
    </source>
</evidence>
<name>A0ABP6S203_9PSEU</name>
<dbReference type="InterPro" id="IPR005545">
    <property type="entry name" value="YCII"/>
</dbReference>
<comment type="similarity">
    <text evidence="1">Belongs to the YciI family.</text>
</comment>
<dbReference type="EMBL" id="BAAAYK010000038">
    <property type="protein sequence ID" value="GAA3365881.1"/>
    <property type="molecule type" value="Genomic_DNA"/>
</dbReference>
<proteinExistence type="inferred from homology"/>
<evidence type="ECO:0000313" key="4">
    <source>
        <dbReference type="Proteomes" id="UP001500483"/>
    </source>
</evidence>
<dbReference type="PANTHER" id="PTHR37828:SF1">
    <property type="entry name" value="YCII-RELATED DOMAIN-CONTAINING PROTEIN"/>
    <property type="match status" value="1"/>
</dbReference>
<organism evidence="3 4">
    <name type="scientific">Saccharopolyspora gregorii</name>
    <dbReference type="NCBI Taxonomy" id="33914"/>
    <lineage>
        <taxon>Bacteria</taxon>
        <taxon>Bacillati</taxon>
        <taxon>Actinomycetota</taxon>
        <taxon>Actinomycetes</taxon>
        <taxon>Pseudonocardiales</taxon>
        <taxon>Pseudonocardiaceae</taxon>
        <taxon>Saccharopolyspora</taxon>
    </lineage>
</organism>
<dbReference type="Proteomes" id="UP001500483">
    <property type="component" value="Unassembled WGS sequence"/>
</dbReference>
<feature type="domain" description="YCII-related" evidence="2">
    <location>
        <begin position="27"/>
        <end position="112"/>
    </location>
</feature>
<dbReference type="InterPro" id="IPR011008">
    <property type="entry name" value="Dimeric_a/b-barrel"/>
</dbReference>
<evidence type="ECO:0000259" key="2">
    <source>
        <dbReference type="Pfam" id="PF03795"/>
    </source>
</evidence>
<accession>A0ABP6S203</accession>
<comment type="caution">
    <text evidence="3">The sequence shown here is derived from an EMBL/GenBank/DDBJ whole genome shotgun (WGS) entry which is preliminary data.</text>
</comment>
<dbReference type="Pfam" id="PF03795">
    <property type="entry name" value="YCII"/>
    <property type="match status" value="1"/>
</dbReference>
<protein>
    <recommendedName>
        <fullName evidence="2">YCII-related domain-containing protein</fullName>
    </recommendedName>
</protein>
<reference evidence="4" key="1">
    <citation type="journal article" date="2019" name="Int. J. Syst. Evol. Microbiol.">
        <title>The Global Catalogue of Microorganisms (GCM) 10K type strain sequencing project: providing services to taxonomists for standard genome sequencing and annotation.</title>
        <authorList>
            <consortium name="The Broad Institute Genomics Platform"/>
            <consortium name="The Broad Institute Genome Sequencing Center for Infectious Disease"/>
            <person name="Wu L."/>
            <person name="Ma J."/>
        </authorList>
    </citation>
    <scope>NUCLEOTIDE SEQUENCE [LARGE SCALE GENOMIC DNA]</scope>
    <source>
        <strain evidence="4">JCM 9687</strain>
    </source>
</reference>